<name>A0A4U6DAM3_9BACT</name>
<dbReference type="PANTHER" id="PTHR30469">
    <property type="entry name" value="MULTIDRUG RESISTANCE PROTEIN MDTA"/>
    <property type="match status" value="1"/>
</dbReference>
<accession>A0A4U6DAM3</accession>
<dbReference type="Pfam" id="PF25967">
    <property type="entry name" value="RND-MFP_C"/>
    <property type="match status" value="1"/>
</dbReference>
<dbReference type="EMBL" id="SZVO01000002">
    <property type="protein sequence ID" value="TKT93367.1"/>
    <property type="molecule type" value="Genomic_DNA"/>
</dbReference>
<feature type="domain" description="CzcB-like barrel-sandwich hybrid" evidence="3">
    <location>
        <begin position="68"/>
        <end position="187"/>
    </location>
</feature>
<dbReference type="SUPFAM" id="SSF111369">
    <property type="entry name" value="HlyD-like secretion proteins"/>
    <property type="match status" value="1"/>
</dbReference>
<feature type="domain" description="Multidrug resistance protein MdtA-like C-terminal permuted SH3" evidence="2">
    <location>
        <begin position="278"/>
        <end position="337"/>
    </location>
</feature>
<comment type="similarity">
    <text evidence="1">Belongs to the membrane fusion protein (MFP) (TC 8.A.1) family.</text>
</comment>
<dbReference type="Gene3D" id="2.40.30.170">
    <property type="match status" value="1"/>
</dbReference>
<dbReference type="OrthoDB" id="9798190at2"/>
<keyword evidence="5" id="KW-1185">Reference proteome</keyword>
<dbReference type="InterPro" id="IPR006143">
    <property type="entry name" value="RND_pump_MFP"/>
</dbReference>
<dbReference type="Gene3D" id="2.40.420.20">
    <property type="match status" value="1"/>
</dbReference>
<evidence type="ECO:0000313" key="5">
    <source>
        <dbReference type="Proteomes" id="UP000304900"/>
    </source>
</evidence>
<dbReference type="NCBIfam" id="TIGR01730">
    <property type="entry name" value="RND_mfp"/>
    <property type="match status" value="1"/>
</dbReference>
<sequence>MKKIILICPTLIVFSMLVISCGDKKNESKNQIEANIIPVRIAAISSLSLPDTVSATGLVTTENTAQYSFKIGGVINKIFVNEGQFFRKGTVLATLNSTEINAGLSQSGLNVEKAQRDYRRAANLYKDSVYTLEQLQNTKTALDVAQHAKEAVAFNERYSRIYAAADGFVAQKMANEGEVAAPGTPVLLINEAKGNSNYELKVGVTDKEWAAVSPGQKAIVTLDGYPGEHFNASVFRKSQASDKAVGSFQIELKIALNKTHPAVGMFGKAVIQTGKADNVLVIPYDALVEIDGDKAFVFVPAGKNSVKRKPVSISGFDNRGAYIRSGLGITDSIIVSNSAFLNEQSVIKITR</sequence>
<dbReference type="Proteomes" id="UP000304900">
    <property type="component" value="Unassembled WGS sequence"/>
</dbReference>
<evidence type="ECO:0000256" key="1">
    <source>
        <dbReference type="ARBA" id="ARBA00009477"/>
    </source>
</evidence>
<dbReference type="RefSeq" id="WP_137339043.1">
    <property type="nucleotide sequence ID" value="NZ_BSQH01000011.1"/>
</dbReference>
<evidence type="ECO:0000313" key="4">
    <source>
        <dbReference type="EMBL" id="TKT93367.1"/>
    </source>
</evidence>
<dbReference type="PANTHER" id="PTHR30469:SF15">
    <property type="entry name" value="HLYD FAMILY OF SECRETION PROTEINS"/>
    <property type="match status" value="1"/>
</dbReference>
<evidence type="ECO:0000259" key="2">
    <source>
        <dbReference type="Pfam" id="PF25967"/>
    </source>
</evidence>
<dbReference type="AlphaFoldDB" id="A0A4U6DAM3"/>
<organism evidence="4 5">
    <name type="scientific">Dyadobacter frigoris</name>
    <dbReference type="NCBI Taxonomy" id="2576211"/>
    <lineage>
        <taxon>Bacteria</taxon>
        <taxon>Pseudomonadati</taxon>
        <taxon>Bacteroidota</taxon>
        <taxon>Cytophagia</taxon>
        <taxon>Cytophagales</taxon>
        <taxon>Spirosomataceae</taxon>
        <taxon>Dyadobacter</taxon>
    </lineage>
</organism>
<reference evidence="4 5" key="1">
    <citation type="submission" date="2019-05" db="EMBL/GenBank/DDBJ databases">
        <title>Dyadobacter AR-3-8 sp. nov., isolated from arctic soil.</title>
        <authorList>
            <person name="Chaudhary D.K."/>
        </authorList>
    </citation>
    <scope>NUCLEOTIDE SEQUENCE [LARGE SCALE GENOMIC DNA]</scope>
    <source>
        <strain evidence="4 5">AR-3-8</strain>
    </source>
</reference>
<protein>
    <submittedName>
        <fullName evidence="4">Efflux RND transporter periplasmic adaptor subunit</fullName>
    </submittedName>
</protein>
<dbReference type="GO" id="GO:0015562">
    <property type="term" value="F:efflux transmembrane transporter activity"/>
    <property type="evidence" value="ECO:0007669"/>
    <property type="project" value="TreeGrafter"/>
</dbReference>
<dbReference type="InterPro" id="IPR058627">
    <property type="entry name" value="MdtA-like_C"/>
</dbReference>
<comment type="caution">
    <text evidence="4">The sequence shown here is derived from an EMBL/GenBank/DDBJ whole genome shotgun (WGS) entry which is preliminary data.</text>
</comment>
<gene>
    <name evidence="4" type="ORF">FDK13_05820</name>
</gene>
<dbReference type="PROSITE" id="PS51257">
    <property type="entry name" value="PROKAR_LIPOPROTEIN"/>
    <property type="match status" value="1"/>
</dbReference>
<dbReference type="InterPro" id="IPR058647">
    <property type="entry name" value="BSH_CzcB-like"/>
</dbReference>
<proteinExistence type="inferred from homology"/>
<evidence type="ECO:0000259" key="3">
    <source>
        <dbReference type="Pfam" id="PF25973"/>
    </source>
</evidence>
<dbReference type="GO" id="GO:1990281">
    <property type="term" value="C:efflux pump complex"/>
    <property type="evidence" value="ECO:0007669"/>
    <property type="project" value="TreeGrafter"/>
</dbReference>
<dbReference type="Pfam" id="PF25973">
    <property type="entry name" value="BSH_CzcB"/>
    <property type="match status" value="1"/>
</dbReference>
<dbReference type="Gene3D" id="2.40.50.100">
    <property type="match status" value="1"/>
</dbReference>